<dbReference type="RefSeq" id="WP_344452156.1">
    <property type="nucleotide sequence ID" value="NZ_BAAATZ010000016.1"/>
</dbReference>
<proteinExistence type="predicted"/>
<dbReference type="PANTHER" id="PTHR45947">
    <property type="entry name" value="SULFOQUINOVOSYL TRANSFERASE SQD2"/>
    <property type="match status" value="1"/>
</dbReference>
<keyword evidence="2" id="KW-0808">Transferase</keyword>
<dbReference type="Proteomes" id="UP001501842">
    <property type="component" value="Unassembled WGS sequence"/>
</dbReference>
<feature type="domain" description="Glycosyltransferase subfamily 4-like N-terminal" evidence="4">
    <location>
        <begin position="16"/>
        <end position="168"/>
    </location>
</feature>
<organism evidence="5 6">
    <name type="scientific">Actinocorallia aurantiaca</name>
    <dbReference type="NCBI Taxonomy" id="46204"/>
    <lineage>
        <taxon>Bacteria</taxon>
        <taxon>Bacillati</taxon>
        <taxon>Actinomycetota</taxon>
        <taxon>Actinomycetes</taxon>
        <taxon>Streptosporangiales</taxon>
        <taxon>Thermomonosporaceae</taxon>
        <taxon>Actinocorallia</taxon>
    </lineage>
</organism>
<evidence type="ECO:0000259" key="4">
    <source>
        <dbReference type="Pfam" id="PF13439"/>
    </source>
</evidence>
<evidence type="ECO:0000313" key="5">
    <source>
        <dbReference type="EMBL" id="GAA2729740.1"/>
    </source>
</evidence>
<protein>
    <submittedName>
        <fullName evidence="5">Glycosyltransferase family 4 protein</fullName>
    </submittedName>
</protein>
<name>A0ABN3UBM3_9ACTN</name>
<gene>
    <name evidence="5" type="ORF">GCM10010439_40910</name>
</gene>
<dbReference type="Pfam" id="PF00534">
    <property type="entry name" value="Glycos_transf_1"/>
    <property type="match status" value="1"/>
</dbReference>
<dbReference type="Pfam" id="PF13439">
    <property type="entry name" value="Glyco_transf_4"/>
    <property type="match status" value="1"/>
</dbReference>
<evidence type="ECO:0000256" key="1">
    <source>
        <dbReference type="ARBA" id="ARBA00022676"/>
    </source>
</evidence>
<reference evidence="5 6" key="1">
    <citation type="journal article" date="2019" name="Int. J. Syst. Evol. Microbiol.">
        <title>The Global Catalogue of Microorganisms (GCM) 10K type strain sequencing project: providing services to taxonomists for standard genome sequencing and annotation.</title>
        <authorList>
            <consortium name="The Broad Institute Genomics Platform"/>
            <consortium name="The Broad Institute Genome Sequencing Center for Infectious Disease"/>
            <person name="Wu L."/>
            <person name="Ma J."/>
        </authorList>
    </citation>
    <scope>NUCLEOTIDE SEQUENCE [LARGE SCALE GENOMIC DNA]</scope>
    <source>
        <strain evidence="5 6">JCM 8201</strain>
    </source>
</reference>
<dbReference type="InterPro" id="IPR050194">
    <property type="entry name" value="Glycosyltransferase_grp1"/>
</dbReference>
<feature type="domain" description="Glycosyl transferase family 1" evidence="3">
    <location>
        <begin position="181"/>
        <end position="351"/>
    </location>
</feature>
<dbReference type="CDD" id="cd03801">
    <property type="entry name" value="GT4_PimA-like"/>
    <property type="match status" value="1"/>
</dbReference>
<dbReference type="EMBL" id="BAAATZ010000016">
    <property type="protein sequence ID" value="GAA2729740.1"/>
    <property type="molecule type" value="Genomic_DNA"/>
</dbReference>
<dbReference type="SUPFAM" id="SSF53756">
    <property type="entry name" value="UDP-Glycosyltransferase/glycogen phosphorylase"/>
    <property type="match status" value="1"/>
</dbReference>
<evidence type="ECO:0000256" key="2">
    <source>
        <dbReference type="ARBA" id="ARBA00022679"/>
    </source>
</evidence>
<evidence type="ECO:0000313" key="6">
    <source>
        <dbReference type="Proteomes" id="UP001501842"/>
    </source>
</evidence>
<dbReference type="Gene3D" id="3.40.50.2000">
    <property type="entry name" value="Glycogen Phosphorylase B"/>
    <property type="match status" value="2"/>
</dbReference>
<evidence type="ECO:0000259" key="3">
    <source>
        <dbReference type="Pfam" id="PF00534"/>
    </source>
</evidence>
<keyword evidence="6" id="KW-1185">Reference proteome</keyword>
<dbReference type="InterPro" id="IPR028098">
    <property type="entry name" value="Glyco_trans_4-like_N"/>
</dbReference>
<accession>A0ABN3UBM3</accession>
<sequence>MNTTLIVTNDFPPRQGGIETFVHAMATRLPNVVVHTSSEPGAAAYDAALPFPVIRDPSRTLLPTPRVTRRVLETAREHGCDRVWFGAAAPLASMAPALRHGGIQRMVATTHGHEIWWARTPGARRILRRIGDHVDVVTCLGEYARRRIAPALGPRARLERLVPGVDTAVFRPSSDRAREVRDLHGITGTRPMVLCVSRLVPRKGQDMLIRALPLIRRSVPDAVLMIVGKGPDEARLRGLADRYAPGDQVVFAGGRTHAETAPYYSAADVFVMPCRTRRVGMEAEGLGIVFLEAAASGLPVVAGDSGGAPDTVLPGITGEVVDGRDVRAVADATARVLRSPDRAAMGEAGRLWMERQWSWNASADRLARLLTPGPDRAAHRA</sequence>
<comment type="caution">
    <text evidence="5">The sequence shown here is derived from an EMBL/GenBank/DDBJ whole genome shotgun (WGS) entry which is preliminary data.</text>
</comment>
<dbReference type="PANTHER" id="PTHR45947:SF3">
    <property type="entry name" value="SULFOQUINOVOSYL TRANSFERASE SQD2"/>
    <property type="match status" value="1"/>
</dbReference>
<dbReference type="InterPro" id="IPR001296">
    <property type="entry name" value="Glyco_trans_1"/>
</dbReference>
<keyword evidence="1" id="KW-0328">Glycosyltransferase</keyword>